<evidence type="ECO:0000256" key="5">
    <source>
        <dbReference type="ARBA" id="ARBA00022989"/>
    </source>
</evidence>
<dbReference type="CDD" id="cd15283">
    <property type="entry name" value="7tmC_V2R_pheromone"/>
    <property type="match status" value="1"/>
</dbReference>
<dbReference type="InterPro" id="IPR017979">
    <property type="entry name" value="GPCR_3_CS"/>
</dbReference>
<evidence type="ECO:0000256" key="2">
    <source>
        <dbReference type="ARBA" id="ARBA00022475"/>
    </source>
</evidence>
<dbReference type="InterPro" id="IPR028082">
    <property type="entry name" value="Peripla_BP_I"/>
</dbReference>
<dbReference type="Gene3D" id="2.10.50.30">
    <property type="entry name" value="GPCR, family 3, nine cysteines domain"/>
    <property type="match status" value="1"/>
</dbReference>
<sequence length="781" mass="89045">MVYSRKQPNGNYFITKFQSDAAYKNYYSILAKNYQHVLALVFAVKEINENHLILPNVTLGFHICENYYSAMTTYHATMELLSTQKKFSPNYKCNFQNNLISVIGALYSEPSFLISHMLSIYKVPQFTYGSVSVMNNKKKTHSFYQMVPNEGYEYTGILELLLHFRWTWVGAVAKDDENGDRFVQTMFETFSLNGICLAFSERIRTVYVNELSEVLDRLVRTYRVCMNSNANVVIVYDENIIMFRWLLHLLELEVVSLELKGKVWIMTVQMELTGLPFQMNWDIQVIHGALAFTIHSDELPGFQRFLCMRNHALIEEDGFIRYFWQQAFDCIFPEFTVGENTEKNCSGDETLESLPGSFFEMSLVGHSYNIYNAVYAVAHALDAMQLGILNPKPVMNGRKWKLQDKQPWQRVKVGRLDPQAPSDNLLTMHVDKITWHTDFNQASPLSVCTNSCLPGYRRQKQEETPFCCYKCIKCQKGKISNQKDMDECSKCPEDQYPNKQQDVCIPKIKSFLSYGEPLGITLVILAISFSLLTALVLATCMKNHNTPIIKANNQNLTYFLLLSILLCFLCTFLFIGPPGKVICLFRQIGFGIVFSVAVSCILAKTIMVILAFMATKPGSQIRKWVGKRLAHLIVLCCSLVQVGICAVWLGTSPPFPGVDMNSVNEEIVLQCKEGSHTFFYIVLGYMGILAIASFTVAFLARKLPNSFNEAKVITFSMLVFCSVWLCFFPTYMSTKGKFVVAVEIFSIIASSAGLLGCIFFPKCYIIVLRPQLNNREQLIRR</sequence>
<keyword evidence="8" id="KW-0675">Receptor</keyword>
<reference evidence="14" key="1">
    <citation type="submission" date="2025-08" db="UniProtKB">
        <authorList>
            <consortium name="RefSeq"/>
        </authorList>
    </citation>
    <scope>IDENTIFICATION</scope>
</reference>
<dbReference type="Gene3D" id="3.40.50.2300">
    <property type="match status" value="2"/>
</dbReference>
<evidence type="ECO:0000256" key="1">
    <source>
        <dbReference type="ARBA" id="ARBA00004651"/>
    </source>
</evidence>
<dbReference type="InterPro" id="IPR004073">
    <property type="entry name" value="GPCR_3_vmron_rcpt_2"/>
</dbReference>
<dbReference type="SUPFAM" id="SSF53822">
    <property type="entry name" value="Periplasmic binding protein-like I"/>
    <property type="match status" value="1"/>
</dbReference>
<dbReference type="PANTHER" id="PTHR24061:SF599">
    <property type="entry name" value="G-PROTEIN COUPLED RECEPTORS FAMILY 3 PROFILE DOMAIN-CONTAINING PROTEIN"/>
    <property type="match status" value="1"/>
</dbReference>
<feature type="domain" description="G-protein coupled receptors family 3 profile" evidence="12">
    <location>
        <begin position="518"/>
        <end position="781"/>
    </location>
</feature>
<evidence type="ECO:0000256" key="7">
    <source>
        <dbReference type="ARBA" id="ARBA00023136"/>
    </source>
</evidence>
<evidence type="ECO:0000256" key="10">
    <source>
        <dbReference type="ARBA" id="ARBA00023224"/>
    </source>
</evidence>
<keyword evidence="5 11" id="KW-1133">Transmembrane helix</keyword>
<dbReference type="GeneID" id="107118591"/>
<evidence type="ECO:0000256" key="6">
    <source>
        <dbReference type="ARBA" id="ARBA00023040"/>
    </source>
</evidence>
<evidence type="ECO:0000313" key="13">
    <source>
        <dbReference type="Proteomes" id="UP000694871"/>
    </source>
</evidence>
<comment type="subcellular location">
    <subcellularLocation>
        <location evidence="1">Cell membrane</location>
        <topology evidence="1">Multi-pass membrane protein</topology>
    </subcellularLocation>
</comment>
<keyword evidence="9" id="KW-0325">Glycoprotein</keyword>
<feature type="transmembrane region" description="Helical" evidence="11">
    <location>
        <begin position="678"/>
        <end position="700"/>
    </location>
</feature>
<protein>
    <submittedName>
        <fullName evidence="14">Vomeronasal type-2 receptor 26-like</fullName>
    </submittedName>
</protein>
<dbReference type="PANTHER" id="PTHR24061">
    <property type="entry name" value="CALCIUM-SENSING RECEPTOR-RELATED"/>
    <property type="match status" value="1"/>
</dbReference>
<feature type="transmembrane region" description="Helical" evidence="11">
    <location>
        <begin position="518"/>
        <end position="538"/>
    </location>
</feature>
<dbReference type="RefSeq" id="XP_015276439.1">
    <property type="nucleotide sequence ID" value="XM_015420953.1"/>
</dbReference>
<keyword evidence="10" id="KW-0807">Transducer</keyword>
<feature type="transmembrane region" description="Helical" evidence="11">
    <location>
        <begin position="588"/>
        <end position="612"/>
    </location>
</feature>
<dbReference type="PROSITE" id="PS00981">
    <property type="entry name" value="G_PROTEIN_RECEP_F3_3"/>
    <property type="match status" value="1"/>
</dbReference>
<evidence type="ECO:0000313" key="14">
    <source>
        <dbReference type="RefSeq" id="XP_015276439.1"/>
    </source>
</evidence>
<dbReference type="InterPro" id="IPR017978">
    <property type="entry name" value="GPCR_3_C"/>
</dbReference>
<dbReference type="PRINTS" id="PR00248">
    <property type="entry name" value="GPCRMGR"/>
</dbReference>
<dbReference type="Pfam" id="PF00003">
    <property type="entry name" value="7tm_3"/>
    <property type="match status" value="1"/>
</dbReference>
<name>A0ABM1KRV2_GEKJA</name>
<evidence type="ECO:0000256" key="11">
    <source>
        <dbReference type="SAM" id="Phobius"/>
    </source>
</evidence>
<evidence type="ECO:0000256" key="8">
    <source>
        <dbReference type="ARBA" id="ARBA00023170"/>
    </source>
</evidence>
<dbReference type="InterPro" id="IPR000337">
    <property type="entry name" value="GPCR_3"/>
</dbReference>
<dbReference type="PRINTS" id="PR01535">
    <property type="entry name" value="VOMERONASL2R"/>
</dbReference>
<keyword evidence="6" id="KW-0297">G-protein coupled receptor</keyword>
<keyword evidence="3 11" id="KW-0812">Transmembrane</keyword>
<feature type="transmembrane region" description="Helical" evidence="11">
    <location>
        <begin position="738"/>
        <end position="760"/>
    </location>
</feature>
<evidence type="ECO:0000256" key="9">
    <source>
        <dbReference type="ARBA" id="ARBA00023180"/>
    </source>
</evidence>
<feature type="transmembrane region" description="Helical" evidence="11">
    <location>
        <begin position="632"/>
        <end position="651"/>
    </location>
</feature>
<dbReference type="InterPro" id="IPR001828">
    <property type="entry name" value="ANF_lig-bd_rcpt"/>
</dbReference>
<keyword evidence="13" id="KW-1185">Reference proteome</keyword>
<dbReference type="InterPro" id="IPR011500">
    <property type="entry name" value="GPCR_3_9-Cys_dom"/>
</dbReference>
<evidence type="ECO:0000259" key="12">
    <source>
        <dbReference type="PROSITE" id="PS50259"/>
    </source>
</evidence>
<dbReference type="Pfam" id="PF01094">
    <property type="entry name" value="ANF_receptor"/>
    <property type="match status" value="1"/>
</dbReference>
<accession>A0ABM1KRV2</accession>
<dbReference type="Proteomes" id="UP000694871">
    <property type="component" value="Unplaced"/>
</dbReference>
<proteinExistence type="predicted"/>
<dbReference type="PROSITE" id="PS50259">
    <property type="entry name" value="G_PROTEIN_RECEP_F3_4"/>
    <property type="match status" value="1"/>
</dbReference>
<dbReference type="InterPro" id="IPR000068">
    <property type="entry name" value="GPCR_3_Ca_sens_rcpt-rel"/>
</dbReference>
<dbReference type="InterPro" id="IPR038550">
    <property type="entry name" value="GPCR_3_9-Cys_sf"/>
</dbReference>
<gene>
    <name evidence="14" type="primary">LOC107118591</name>
</gene>
<keyword evidence="4" id="KW-0732">Signal</keyword>
<evidence type="ECO:0000256" key="4">
    <source>
        <dbReference type="ARBA" id="ARBA00022729"/>
    </source>
</evidence>
<evidence type="ECO:0000256" key="3">
    <source>
        <dbReference type="ARBA" id="ARBA00022692"/>
    </source>
</evidence>
<feature type="transmembrane region" description="Helical" evidence="11">
    <location>
        <begin position="558"/>
        <end position="576"/>
    </location>
</feature>
<organism evidence="13 14">
    <name type="scientific">Gekko japonicus</name>
    <name type="common">Schlegel's Japanese gecko</name>
    <dbReference type="NCBI Taxonomy" id="146911"/>
    <lineage>
        <taxon>Eukaryota</taxon>
        <taxon>Metazoa</taxon>
        <taxon>Chordata</taxon>
        <taxon>Craniata</taxon>
        <taxon>Vertebrata</taxon>
        <taxon>Euteleostomi</taxon>
        <taxon>Lepidosauria</taxon>
        <taxon>Squamata</taxon>
        <taxon>Bifurcata</taxon>
        <taxon>Gekkota</taxon>
        <taxon>Gekkonidae</taxon>
        <taxon>Gekkoninae</taxon>
        <taxon>Gekko</taxon>
    </lineage>
</organism>
<keyword evidence="7 11" id="KW-0472">Membrane</keyword>
<dbReference type="Pfam" id="PF07562">
    <property type="entry name" value="NCD3G"/>
    <property type="match status" value="1"/>
</dbReference>
<keyword evidence="2" id="KW-1003">Cell membrane</keyword>
<feature type="transmembrane region" description="Helical" evidence="11">
    <location>
        <begin position="712"/>
        <end position="732"/>
    </location>
</feature>